<comment type="similarity">
    <text evidence="2">Belongs to the krueppel C2H2-type zinc-finger protein family.</text>
</comment>
<dbReference type="SUPFAM" id="SSF57667">
    <property type="entry name" value="beta-beta-alpha zinc fingers"/>
    <property type="match status" value="2"/>
</dbReference>
<dbReference type="Ensembl" id="ENSCCRT00015030519.1">
    <property type="protein sequence ID" value="ENSCCRP00015029488.1"/>
    <property type="gene ID" value="ENSCCRG00015012421.1"/>
</dbReference>
<evidence type="ECO:0000256" key="7">
    <source>
        <dbReference type="ARBA" id="ARBA00023125"/>
    </source>
</evidence>
<dbReference type="GO" id="GO:0008270">
    <property type="term" value="F:zinc ion binding"/>
    <property type="evidence" value="ECO:0007669"/>
    <property type="project" value="UniProtKB-KW"/>
</dbReference>
<evidence type="ECO:0000256" key="1">
    <source>
        <dbReference type="ARBA" id="ARBA00004123"/>
    </source>
</evidence>
<dbReference type="InterPro" id="IPR036236">
    <property type="entry name" value="Znf_C2H2_sf"/>
</dbReference>
<evidence type="ECO:0000256" key="6">
    <source>
        <dbReference type="ARBA" id="ARBA00022833"/>
    </source>
</evidence>
<dbReference type="AlphaFoldDB" id="A0A8C1TZ58"/>
<evidence type="ECO:0000256" key="8">
    <source>
        <dbReference type="ARBA" id="ARBA00023242"/>
    </source>
</evidence>
<proteinExistence type="inferred from homology"/>
<protein>
    <recommendedName>
        <fullName evidence="10">C2H2-type domain-containing protein</fullName>
    </recommendedName>
</protein>
<evidence type="ECO:0000256" key="2">
    <source>
        <dbReference type="ARBA" id="ARBA00006991"/>
    </source>
</evidence>
<reference evidence="11" key="1">
    <citation type="submission" date="2025-08" db="UniProtKB">
        <authorList>
            <consortium name="Ensembl"/>
        </authorList>
    </citation>
    <scope>IDENTIFICATION</scope>
</reference>
<dbReference type="PANTHER" id="PTHR24394">
    <property type="entry name" value="ZINC FINGER PROTEIN"/>
    <property type="match status" value="1"/>
</dbReference>
<keyword evidence="7" id="KW-0238">DNA-binding</keyword>
<evidence type="ECO:0000313" key="12">
    <source>
        <dbReference type="Proteomes" id="UP000694700"/>
    </source>
</evidence>
<dbReference type="Proteomes" id="UP000694700">
    <property type="component" value="Unplaced"/>
</dbReference>
<feature type="domain" description="C2H2-type" evidence="10">
    <location>
        <begin position="214"/>
        <end position="241"/>
    </location>
</feature>
<sequence>MTELDRLNTFMTERLMAAVKEIIFTVGRTVREYEEETERIRSENKRLKEMLRDSGCFREQANDQSQRLGQQHPFIKPEKPEYSVDAYRESIALPSKATNDEGSHMCADHTNTNPVEDEMTNCHFSSKIKVEFMNSSLCSGDAMGSTEDAYQSWSPHSPDLPLGTSDIYRGRGRGRGQGGVRGPGTHICPQCGKLFPHHSRLKVHMLIHTGEKPYACAQCGKRFNNDGTLRNHSRVHLQLRLFDCPVCARSFKDAYTCRNHMLQPSKKVVPTLVHPRIQILSSFTHPHVVRNLYDVLSSVEHKEEEF</sequence>
<evidence type="ECO:0000256" key="3">
    <source>
        <dbReference type="ARBA" id="ARBA00022723"/>
    </source>
</evidence>
<dbReference type="FunFam" id="3.30.160.60:FF:001450">
    <property type="entry name" value="zinc finger protein 774"/>
    <property type="match status" value="1"/>
</dbReference>
<dbReference type="Gene3D" id="3.30.160.60">
    <property type="entry name" value="Classic Zinc Finger"/>
    <property type="match status" value="2"/>
</dbReference>
<evidence type="ECO:0000256" key="4">
    <source>
        <dbReference type="ARBA" id="ARBA00022737"/>
    </source>
</evidence>
<keyword evidence="5 9" id="KW-0863">Zinc-finger</keyword>
<evidence type="ECO:0000256" key="5">
    <source>
        <dbReference type="ARBA" id="ARBA00022771"/>
    </source>
</evidence>
<evidence type="ECO:0000259" key="10">
    <source>
        <dbReference type="PROSITE" id="PS50157"/>
    </source>
</evidence>
<dbReference type="PROSITE" id="PS50157">
    <property type="entry name" value="ZINC_FINGER_C2H2_2"/>
    <property type="match status" value="2"/>
</dbReference>
<keyword evidence="3" id="KW-0479">Metal-binding</keyword>
<dbReference type="SMART" id="SM00355">
    <property type="entry name" value="ZnF_C2H2"/>
    <property type="match status" value="3"/>
</dbReference>
<dbReference type="Pfam" id="PF00096">
    <property type="entry name" value="zf-C2H2"/>
    <property type="match status" value="2"/>
</dbReference>
<comment type="subcellular location">
    <subcellularLocation>
        <location evidence="1">Nucleus</location>
    </subcellularLocation>
</comment>
<dbReference type="PANTHER" id="PTHR24394:SF29">
    <property type="entry name" value="MYONEURIN"/>
    <property type="match status" value="1"/>
</dbReference>
<name>A0A8C1TZ58_CYPCA</name>
<evidence type="ECO:0000313" key="11">
    <source>
        <dbReference type="Ensembl" id="ENSCCRP00015029488.1"/>
    </source>
</evidence>
<dbReference type="GO" id="GO:0005634">
    <property type="term" value="C:nucleus"/>
    <property type="evidence" value="ECO:0007669"/>
    <property type="project" value="UniProtKB-SubCell"/>
</dbReference>
<dbReference type="InterPro" id="IPR013087">
    <property type="entry name" value="Znf_C2H2_type"/>
</dbReference>
<dbReference type="GO" id="GO:0003677">
    <property type="term" value="F:DNA binding"/>
    <property type="evidence" value="ECO:0007669"/>
    <property type="project" value="UniProtKB-KW"/>
</dbReference>
<organism evidence="11 12">
    <name type="scientific">Cyprinus carpio</name>
    <name type="common">Common carp</name>
    <dbReference type="NCBI Taxonomy" id="7962"/>
    <lineage>
        <taxon>Eukaryota</taxon>
        <taxon>Metazoa</taxon>
        <taxon>Chordata</taxon>
        <taxon>Craniata</taxon>
        <taxon>Vertebrata</taxon>
        <taxon>Euteleostomi</taxon>
        <taxon>Actinopterygii</taxon>
        <taxon>Neopterygii</taxon>
        <taxon>Teleostei</taxon>
        <taxon>Ostariophysi</taxon>
        <taxon>Cypriniformes</taxon>
        <taxon>Cyprinidae</taxon>
        <taxon>Cyprininae</taxon>
        <taxon>Cyprinus</taxon>
    </lineage>
</organism>
<keyword evidence="6" id="KW-0862">Zinc</keyword>
<dbReference type="FunFam" id="3.30.160.60:FF:001954">
    <property type="entry name" value="Zinc finger protein 787"/>
    <property type="match status" value="1"/>
</dbReference>
<dbReference type="GO" id="GO:0000981">
    <property type="term" value="F:DNA-binding transcription factor activity, RNA polymerase II-specific"/>
    <property type="evidence" value="ECO:0007669"/>
    <property type="project" value="TreeGrafter"/>
</dbReference>
<evidence type="ECO:0000256" key="9">
    <source>
        <dbReference type="PROSITE-ProRule" id="PRU00042"/>
    </source>
</evidence>
<feature type="domain" description="C2H2-type" evidence="10">
    <location>
        <begin position="186"/>
        <end position="213"/>
    </location>
</feature>
<accession>A0A8C1TZ58</accession>
<keyword evidence="4" id="KW-0677">Repeat</keyword>
<keyword evidence="8" id="KW-0539">Nucleus</keyword>
<dbReference type="PROSITE" id="PS00028">
    <property type="entry name" value="ZINC_FINGER_C2H2_1"/>
    <property type="match status" value="2"/>
</dbReference>